<evidence type="ECO:0000256" key="1">
    <source>
        <dbReference type="ARBA" id="ARBA00004496"/>
    </source>
</evidence>
<dbReference type="PIRSF" id="PIRSF015601">
    <property type="entry name" value="MTase_slr0722"/>
    <property type="match status" value="1"/>
</dbReference>
<dbReference type="NCBIfam" id="TIGR00046">
    <property type="entry name" value="RsmE family RNA methyltransferase"/>
    <property type="match status" value="1"/>
</dbReference>
<evidence type="ECO:0000256" key="2">
    <source>
        <dbReference type="ARBA" id="ARBA00005528"/>
    </source>
</evidence>
<evidence type="ECO:0000256" key="5">
    <source>
        <dbReference type="ARBA" id="ARBA00022603"/>
    </source>
</evidence>
<dbReference type="GO" id="GO:0070042">
    <property type="term" value="F:rRNA (uridine-N3-)-methyltransferase activity"/>
    <property type="evidence" value="ECO:0007669"/>
    <property type="project" value="TreeGrafter"/>
</dbReference>
<dbReference type="Pfam" id="PF20260">
    <property type="entry name" value="PUA_4"/>
    <property type="match status" value="1"/>
</dbReference>
<comment type="caution">
    <text evidence="14">The sequence shown here is derived from an EMBL/GenBank/DDBJ whole genome shotgun (WGS) entry which is preliminary data.</text>
</comment>
<comment type="subcellular location">
    <subcellularLocation>
        <location evidence="1 10">Cytoplasm</location>
    </subcellularLocation>
</comment>
<dbReference type="RefSeq" id="WP_103116270.1">
    <property type="nucleotide sequence ID" value="NZ_PPFX01000036.1"/>
</dbReference>
<feature type="domain" description="Ribosomal RNA small subunit methyltransferase E PUA-like" evidence="13">
    <location>
        <begin position="18"/>
        <end position="58"/>
    </location>
</feature>
<evidence type="ECO:0000256" key="3">
    <source>
        <dbReference type="ARBA" id="ARBA00022490"/>
    </source>
</evidence>
<organism evidence="14 15">
    <name type="scientific">Geothermobacter hydrogeniphilus</name>
    <dbReference type="NCBI Taxonomy" id="1969733"/>
    <lineage>
        <taxon>Bacteria</taxon>
        <taxon>Pseudomonadati</taxon>
        <taxon>Thermodesulfobacteriota</taxon>
        <taxon>Desulfuromonadia</taxon>
        <taxon>Desulfuromonadales</taxon>
        <taxon>Geothermobacteraceae</taxon>
        <taxon>Geothermobacter</taxon>
    </lineage>
</organism>
<dbReference type="InterPro" id="IPR006700">
    <property type="entry name" value="RsmE"/>
</dbReference>
<sequence length="259" mass="28923">MRRFFIDPQLLTEEQVRLPEEILRHLRVLRLQPGMEIELLDGAGLSCRCELLELDRRRGLAGVKKRHRVSENTLPLTLLQGLPKGDKFDLVLQKGTELGISRFVPTFCERCQPSGRPRLPRWQRIIREAARQSGRMLLPELAEPLPLGDALNRCRSELRLVPWEQDTTPLQAVLPSIAPRNAAILIGPEGGLSAAEVEMAQQQGFIPVSLGSRILRTETAGFAVAGILQYLYGDLGTNRERSTGDSDSSPNRPRKGRGL</sequence>
<keyword evidence="3 10" id="KW-0963">Cytoplasm</keyword>
<dbReference type="SUPFAM" id="SSF75217">
    <property type="entry name" value="alpha/beta knot"/>
    <property type="match status" value="1"/>
</dbReference>
<keyword evidence="4 10" id="KW-0698">rRNA processing</keyword>
<proteinExistence type="inferred from homology"/>
<dbReference type="InterPro" id="IPR029028">
    <property type="entry name" value="Alpha/beta_knot_MTases"/>
</dbReference>
<comment type="similarity">
    <text evidence="2 10">Belongs to the RNA methyltransferase RsmE family.</text>
</comment>
<dbReference type="SUPFAM" id="SSF88697">
    <property type="entry name" value="PUA domain-like"/>
    <property type="match status" value="1"/>
</dbReference>
<comment type="function">
    <text evidence="8 10">Specifically methylates the N3 position of the uracil ring of uridine 1498 (m3U1498) in 16S rRNA. Acts on the fully assembled 30S ribosomal subunit.</text>
</comment>
<dbReference type="InterPro" id="IPR029026">
    <property type="entry name" value="tRNA_m1G_MTases_N"/>
</dbReference>
<keyword evidence="6 10" id="KW-0808">Transferase</keyword>
<comment type="catalytic activity">
    <reaction evidence="9 10">
        <text>uridine(1498) in 16S rRNA + S-adenosyl-L-methionine = N(3)-methyluridine(1498) in 16S rRNA + S-adenosyl-L-homocysteine + H(+)</text>
        <dbReference type="Rhea" id="RHEA:42920"/>
        <dbReference type="Rhea" id="RHEA-COMP:10283"/>
        <dbReference type="Rhea" id="RHEA-COMP:10284"/>
        <dbReference type="ChEBI" id="CHEBI:15378"/>
        <dbReference type="ChEBI" id="CHEBI:57856"/>
        <dbReference type="ChEBI" id="CHEBI:59789"/>
        <dbReference type="ChEBI" id="CHEBI:65315"/>
        <dbReference type="ChEBI" id="CHEBI:74502"/>
        <dbReference type="EC" id="2.1.1.193"/>
    </reaction>
</comment>
<dbReference type="AlphaFoldDB" id="A0A2K2H7M6"/>
<protein>
    <recommendedName>
        <fullName evidence="10">Ribosomal RNA small subunit methyltransferase E</fullName>
        <ecNumber evidence="10">2.1.1.193</ecNumber>
    </recommendedName>
</protein>
<dbReference type="InterPro" id="IPR046886">
    <property type="entry name" value="RsmE_MTase_dom"/>
</dbReference>
<evidence type="ECO:0000256" key="9">
    <source>
        <dbReference type="ARBA" id="ARBA00047944"/>
    </source>
</evidence>
<dbReference type="Pfam" id="PF04452">
    <property type="entry name" value="Methyltrans_RNA"/>
    <property type="match status" value="1"/>
</dbReference>
<name>A0A2K2H7M6_9BACT</name>
<dbReference type="EC" id="2.1.1.193" evidence="10"/>
<dbReference type="PANTHER" id="PTHR30027">
    <property type="entry name" value="RIBOSOMAL RNA SMALL SUBUNIT METHYLTRANSFERASE E"/>
    <property type="match status" value="1"/>
</dbReference>
<evidence type="ECO:0000256" key="4">
    <source>
        <dbReference type="ARBA" id="ARBA00022552"/>
    </source>
</evidence>
<dbReference type="InterPro" id="IPR046887">
    <property type="entry name" value="RsmE_PUA-like"/>
</dbReference>
<evidence type="ECO:0000256" key="7">
    <source>
        <dbReference type="ARBA" id="ARBA00022691"/>
    </source>
</evidence>
<keyword evidence="7 10" id="KW-0949">S-adenosyl-L-methionine</keyword>
<feature type="region of interest" description="Disordered" evidence="11">
    <location>
        <begin position="238"/>
        <end position="259"/>
    </location>
</feature>
<dbReference type="OrthoDB" id="9815641at2"/>
<evidence type="ECO:0000313" key="14">
    <source>
        <dbReference type="EMBL" id="PNU19233.1"/>
    </source>
</evidence>
<evidence type="ECO:0000256" key="10">
    <source>
        <dbReference type="PIRNR" id="PIRNR015601"/>
    </source>
</evidence>
<keyword evidence="5 10" id="KW-0489">Methyltransferase</keyword>
<accession>A0A2K2H7M6</accession>
<evidence type="ECO:0000313" key="15">
    <source>
        <dbReference type="Proteomes" id="UP000236340"/>
    </source>
</evidence>
<reference evidence="14 15" key="1">
    <citation type="journal article" date="2018" name="Genome Announc.">
        <title>Genome Sequence of Geothermobacter sp. HR-1 Iron Reducer from the Loihi Seamount.</title>
        <authorList>
            <person name="Smith H."/>
            <person name="Abuyen K."/>
            <person name="Tremblay J."/>
            <person name="Savalia P."/>
            <person name="Perez-Rodriguez I."/>
            <person name="Emerson D."/>
            <person name="Tully B."/>
            <person name="Amend J."/>
        </authorList>
    </citation>
    <scope>NUCLEOTIDE SEQUENCE [LARGE SCALE GENOMIC DNA]</scope>
    <source>
        <strain evidence="14 15">HR-1</strain>
    </source>
</reference>
<dbReference type="Proteomes" id="UP000236340">
    <property type="component" value="Unassembled WGS sequence"/>
</dbReference>
<dbReference type="CDD" id="cd18084">
    <property type="entry name" value="RsmE-like"/>
    <property type="match status" value="1"/>
</dbReference>
<gene>
    <name evidence="14" type="ORF">C2E25_13555</name>
</gene>
<feature type="domain" description="Ribosomal RNA small subunit methyltransferase E methyltransferase" evidence="12">
    <location>
        <begin position="71"/>
        <end position="229"/>
    </location>
</feature>
<evidence type="ECO:0000256" key="11">
    <source>
        <dbReference type="SAM" id="MobiDB-lite"/>
    </source>
</evidence>
<dbReference type="GO" id="GO:0070475">
    <property type="term" value="P:rRNA base methylation"/>
    <property type="evidence" value="ECO:0007669"/>
    <property type="project" value="TreeGrafter"/>
</dbReference>
<evidence type="ECO:0000256" key="8">
    <source>
        <dbReference type="ARBA" id="ARBA00025699"/>
    </source>
</evidence>
<dbReference type="InterPro" id="IPR015947">
    <property type="entry name" value="PUA-like_sf"/>
</dbReference>
<dbReference type="EMBL" id="PPFX01000036">
    <property type="protein sequence ID" value="PNU19233.1"/>
    <property type="molecule type" value="Genomic_DNA"/>
</dbReference>
<dbReference type="PANTHER" id="PTHR30027:SF3">
    <property type="entry name" value="16S RRNA (URACIL(1498)-N(3))-METHYLTRANSFERASE"/>
    <property type="match status" value="1"/>
</dbReference>
<evidence type="ECO:0000259" key="12">
    <source>
        <dbReference type="Pfam" id="PF04452"/>
    </source>
</evidence>
<dbReference type="NCBIfam" id="NF008692">
    <property type="entry name" value="PRK11713.1-5"/>
    <property type="match status" value="1"/>
</dbReference>
<dbReference type="GO" id="GO:0005737">
    <property type="term" value="C:cytoplasm"/>
    <property type="evidence" value="ECO:0007669"/>
    <property type="project" value="UniProtKB-SubCell"/>
</dbReference>
<evidence type="ECO:0000259" key="13">
    <source>
        <dbReference type="Pfam" id="PF20260"/>
    </source>
</evidence>
<dbReference type="Gene3D" id="3.40.1280.10">
    <property type="match status" value="1"/>
</dbReference>
<evidence type="ECO:0000256" key="6">
    <source>
        <dbReference type="ARBA" id="ARBA00022679"/>
    </source>
</evidence>